<evidence type="ECO:0000259" key="5">
    <source>
        <dbReference type="PROSITE" id="PS51898"/>
    </source>
</evidence>
<proteinExistence type="inferred from homology"/>
<evidence type="ECO:0000256" key="3">
    <source>
        <dbReference type="ARBA" id="ARBA00023172"/>
    </source>
</evidence>
<dbReference type="InterPro" id="IPR013762">
    <property type="entry name" value="Integrase-like_cat_sf"/>
</dbReference>
<dbReference type="AlphaFoldDB" id="A0A212JSF3"/>
<dbReference type="GO" id="GO:0003677">
    <property type="term" value="F:DNA binding"/>
    <property type="evidence" value="ECO:0007669"/>
    <property type="project" value="InterPro"/>
</dbReference>
<dbReference type="GO" id="GO:0006310">
    <property type="term" value="P:DNA recombination"/>
    <property type="evidence" value="ECO:0007669"/>
    <property type="project" value="UniProtKB-KW"/>
</dbReference>
<evidence type="ECO:0000256" key="1">
    <source>
        <dbReference type="ARBA" id="ARBA00008857"/>
    </source>
</evidence>
<dbReference type="PANTHER" id="PTHR30629:SF2">
    <property type="entry name" value="PROPHAGE INTEGRASE INTS-RELATED"/>
    <property type="match status" value="1"/>
</dbReference>
<dbReference type="PANTHER" id="PTHR30629">
    <property type="entry name" value="PROPHAGE INTEGRASE"/>
    <property type="match status" value="1"/>
</dbReference>
<name>A0A212JSF3_9BACT</name>
<evidence type="ECO:0000256" key="2">
    <source>
        <dbReference type="ARBA" id="ARBA00022908"/>
    </source>
</evidence>
<dbReference type="GO" id="GO:0015074">
    <property type="term" value="P:DNA integration"/>
    <property type="evidence" value="ECO:0007669"/>
    <property type="project" value="UniProtKB-KW"/>
</dbReference>
<feature type="domain" description="Tyr recombinase" evidence="5">
    <location>
        <begin position="193"/>
        <end position="368"/>
    </location>
</feature>
<evidence type="ECO:0000256" key="4">
    <source>
        <dbReference type="SAM" id="MobiDB-lite"/>
    </source>
</evidence>
<dbReference type="InterPro" id="IPR050808">
    <property type="entry name" value="Phage_Integrase"/>
</dbReference>
<dbReference type="InterPro" id="IPR038488">
    <property type="entry name" value="Integrase_DNA-bd_sf"/>
</dbReference>
<gene>
    <name evidence="6" type="ORF">KM92DES2_11626</name>
</gene>
<dbReference type="SUPFAM" id="SSF56349">
    <property type="entry name" value="DNA breaking-rejoining enzymes"/>
    <property type="match status" value="1"/>
</dbReference>
<dbReference type="Gene3D" id="1.10.443.10">
    <property type="entry name" value="Intergrase catalytic core"/>
    <property type="match status" value="1"/>
</dbReference>
<dbReference type="InterPro" id="IPR002104">
    <property type="entry name" value="Integrase_catalytic"/>
</dbReference>
<dbReference type="InterPro" id="IPR011010">
    <property type="entry name" value="DNA_brk_join_enz"/>
</dbReference>
<dbReference type="EMBL" id="FLUP01000001">
    <property type="protein sequence ID" value="SBW02225.1"/>
    <property type="molecule type" value="Genomic_DNA"/>
</dbReference>
<sequence length="396" mass="43838">MASEWQKLDEGIRARVHPTRKHGVKPDLYFVLRFTVDGQKKQEALGWASEGWTLAKARAELAKLKEAARTGNGPATLQEKRAQAKAAREAERARPTIIRLWAIYREAKGEYSNGPADSSNFQHLSAFYGRQPEAIKTHEVSALAKELELQGKSPQTIQHVLELLRRLINFGARQELCSRPAGLQFIMPKLDNQKTECLTPEQGRALIDALDAAKDQNLASLVRLALATGMRRGALLALQWDDLDFRTGHITLRGESAKSGKTSQIPMTAAARGILEGIEHTASPYVFPGKDGGKRVELRRFLNALRKEAGLPADFRPLHGLRHTYASWLASSGKVDLFTLQKLMTHGSPQMTQRYAHLADEAMKRAASVIDECLDLAANAEPARPAGAKVTRFKND</sequence>
<comment type="similarity">
    <text evidence="1">Belongs to the 'phage' integrase family.</text>
</comment>
<reference evidence="6" key="1">
    <citation type="submission" date="2016-04" db="EMBL/GenBank/DDBJ databases">
        <authorList>
            <person name="Evans L.H."/>
            <person name="Alamgir A."/>
            <person name="Owens N."/>
            <person name="Weber N.D."/>
            <person name="Virtaneva K."/>
            <person name="Barbian K."/>
            <person name="Babar A."/>
            <person name="Rosenke K."/>
        </authorList>
    </citation>
    <scope>NUCLEOTIDE SEQUENCE</scope>
    <source>
        <strain evidence="6">92-2</strain>
    </source>
</reference>
<dbReference type="Pfam" id="PF00589">
    <property type="entry name" value="Phage_integrase"/>
    <property type="match status" value="1"/>
</dbReference>
<dbReference type="Gene3D" id="3.30.160.390">
    <property type="entry name" value="Integrase, DNA-binding domain"/>
    <property type="match status" value="1"/>
</dbReference>
<keyword evidence="2" id="KW-0229">DNA integration</keyword>
<keyword evidence="3" id="KW-0233">DNA recombination</keyword>
<feature type="compositionally biased region" description="Basic and acidic residues" evidence="4">
    <location>
        <begin position="78"/>
        <end position="88"/>
    </location>
</feature>
<dbReference type="CDD" id="cd00796">
    <property type="entry name" value="INT_Rci_Hp1_C"/>
    <property type="match status" value="1"/>
</dbReference>
<accession>A0A212JSF3</accession>
<feature type="region of interest" description="Disordered" evidence="4">
    <location>
        <begin position="66"/>
        <end position="88"/>
    </location>
</feature>
<protein>
    <submittedName>
        <fullName evidence="6">Phage integrase family protein</fullName>
    </submittedName>
</protein>
<evidence type="ECO:0000313" key="6">
    <source>
        <dbReference type="EMBL" id="SBW02225.1"/>
    </source>
</evidence>
<organism evidence="6">
    <name type="scientific">uncultured Desulfovibrio sp</name>
    <dbReference type="NCBI Taxonomy" id="167968"/>
    <lineage>
        <taxon>Bacteria</taxon>
        <taxon>Pseudomonadati</taxon>
        <taxon>Thermodesulfobacteriota</taxon>
        <taxon>Desulfovibrionia</taxon>
        <taxon>Desulfovibrionales</taxon>
        <taxon>Desulfovibrionaceae</taxon>
        <taxon>Desulfovibrio</taxon>
        <taxon>environmental samples</taxon>
    </lineage>
</organism>
<dbReference type="PROSITE" id="PS51898">
    <property type="entry name" value="TYR_RECOMBINASE"/>
    <property type="match status" value="1"/>
</dbReference>